<keyword evidence="11" id="KW-1185">Reference proteome</keyword>
<dbReference type="PANTHER" id="PTHR31425:SF49">
    <property type="entry name" value="PROTEIN QUIRKY-LIKE"/>
    <property type="match status" value="1"/>
</dbReference>
<dbReference type="InterPro" id="IPR047257">
    <property type="entry name" value="C2B_MCTP_PRT_plant"/>
</dbReference>
<feature type="transmembrane region" description="Helical" evidence="9">
    <location>
        <begin position="637"/>
        <end position="664"/>
    </location>
</feature>
<feature type="domain" description="C2" evidence="10">
    <location>
        <begin position="381"/>
        <end position="507"/>
    </location>
</feature>
<dbReference type="SMR" id="A0A1S4B5Z6"/>
<accession>A0A1S4B5Z6</accession>
<dbReference type="PROSITE" id="PS50004">
    <property type="entry name" value="C2"/>
    <property type="match status" value="3"/>
</dbReference>
<evidence type="ECO:0000256" key="8">
    <source>
        <dbReference type="SAM" id="MobiDB-lite"/>
    </source>
</evidence>
<dbReference type="CDD" id="cd04019">
    <property type="entry name" value="C2C_MCTP_PRT_plant"/>
    <property type="match status" value="1"/>
</dbReference>
<dbReference type="Pfam" id="PF00168">
    <property type="entry name" value="C2"/>
    <property type="match status" value="3"/>
</dbReference>
<feature type="transmembrane region" description="Helical" evidence="9">
    <location>
        <begin position="751"/>
        <end position="779"/>
    </location>
</feature>
<reference evidence="11" key="1">
    <citation type="journal article" date="2014" name="Nat. Commun.">
        <title>The tobacco genome sequence and its comparison with those of tomato and potato.</title>
        <authorList>
            <person name="Sierro N."/>
            <person name="Battey J.N."/>
            <person name="Ouadi S."/>
            <person name="Bakaher N."/>
            <person name="Bovet L."/>
            <person name="Willig A."/>
            <person name="Goepfert S."/>
            <person name="Peitsch M.C."/>
            <person name="Ivanov N.V."/>
        </authorList>
    </citation>
    <scope>NUCLEOTIDE SEQUENCE [LARGE SCALE GENOMIC DNA]</scope>
</reference>
<feature type="compositionally biased region" description="Low complexity" evidence="8">
    <location>
        <begin position="1"/>
        <end position="23"/>
    </location>
</feature>
<feature type="domain" description="C2" evidence="10">
    <location>
        <begin position="53"/>
        <end position="177"/>
    </location>
</feature>
<evidence type="ECO:0000259" key="10">
    <source>
        <dbReference type="PROSITE" id="PS50004"/>
    </source>
</evidence>
<keyword evidence="5" id="KW-0106">Calcium</keyword>
<dbReference type="KEGG" id="nta:107804799"/>
<gene>
    <name evidence="12" type="primary">LOC107804799</name>
</gene>
<evidence type="ECO:0000256" key="6">
    <source>
        <dbReference type="ARBA" id="ARBA00022989"/>
    </source>
</evidence>
<dbReference type="CDD" id="cd08379">
    <property type="entry name" value="C2D_MCTP_PRT_plant"/>
    <property type="match status" value="1"/>
</dbReference>
<dbReference type="RefSeq" id="XP_016484218.1">
    <property type="nucleotide sequence ID" value="XM_016628732.2"/>
</dbReference>
<dbReference type="InterPro" id="IPR000008">
    <property type="entry name" value="C2_dom"/>
</dbReference>
<feature type="region of interest" description="Disordered" evidence="8">
    <location>
        <begin position="1"/>
        <end position="44"/>
    </location>
</feature>
<dbReference type="CDD" id="cd08378">
    <property type="entry name" value="C2B_MCTP_PRT_plant"/>
    <property type="match status" value="1"/>
</dbReference>
<sequence>MSNQNPGQHQNKNQNPGKNQNQNRSQINHHFCPPENEDFNLKETTPILGGGRVTANDRLGTAFDLVEQMHYLFIRVVKAKELPLQKDGNSNPQPFAEVQLGNLKGLTLHFEDRSSPDWNQVLVVLKDRIQSRILQVCLRDKSRISGSDDGLIGRVVFEVNEVPKRVPPDSPLAPQWYWLENSKGKKVKGELMLAVWIGTQADEAFPEALHLDATAVNGDGVANIKSKVYLSPRLWYMRVNVIEAQELQLANNNRQQPEIYARITLGNVALRTKISLSKNVCPTWNEDLMFVAAEPFEDQLVLSVEDKVAPNKDELLGKCVIPLQDVEKRIDFSTPISKWYSLEKDVVSQDGNKKVAKLNSKVHLRLSFDGGYHVLDELTHYSSDLKATSKELWKPSIGVLELGILNAQGLSPMKNRDGRGITDAYCVAKYGQKWIRTRTILNSFNPKWNEQYTWEVFDPCTVITIGVFDNCHLQGADNNDKVSDSKIGKVRIRLSTLETDRVYTHSYPLIVLTPAGVKKMGEIQLAVRFSCSSLLNMLAMYSQPLLPTLHYLHPLTYYQIDNLRHQATQIVATRLSRAEPPLRREVVEYMLDVGSNMWSIRRSKANYVRIAGILTGLIAICKWFNGICTWKNPFATVLVHIIFIQFVCFPRLILSAIFVLLFLIGTWNYRMRPKNPPHMDIKLSQAEIVPWDELDEEFDTFPTSRNIDVVRMRYDRLRSIGSRMQAVAGDLANQGERFYNLLSWKDPRATALFLIFCLIASIVLYVTPFKVVVTLMGFYTMRHPRFREKLPSVPLRFFRRLPAKTDSLL</sequence>
<dbReference type="AlphaFoldDB" id="A0A1S4B5Z6"/>
<proteinExistence type="inferred from homology"/>
<feature type="transmembrane region" description="Helical" evidence="9">
    <location>
        <begin position="607"/>
        <end position="625"/>
    </location>
</feature>
<name>A0A1S4B5Z6_TOBAC</name>
<dbReference type="InterPro" id="IPR013583">
    <property type="entry name" value="MCTP_C"/>
</dbReference>
<evidence type="ECO:0000313" key="11">
    <source>
        <dbReference type="Proteomes" id="UP000790787"/>
    </source>
</evidence>
<dbReference type="PaxDb" id="4097-A0A1S4B5Z6"/>
<evidence type="ECO:0000256" key="3">
    <source>
        <dbReference type="ARBA" id="ARBA00022692"/>
    </source>
</evidence>
<evidence type="ECO:0000256" key="5">
    <source>
        <dbReference type="ARBA" id="ARBA00022837"/>
    </source>
</evidence>
<comment type="subcellular location">
    <subcellularLocation>
        <location evidence="1">Membrane</location>
        <topology evidence="1">Multi-pass membrane protein</topology>
    </subcellularLocation>
</comment>
<evidence type="ECO:0000313" key="12">
    <source>
        <dbReference type="RefSeq" id="XP_016484218.1"/>
    </source>
</evidence>
<dbReference type="InterPro" id="IPR047255">
    <property type="entry name" value="C2D_MCTP_PRT_plant"/>
</dbReference>
<dbReference type="InterPro" id="IPR035892">
    <property type="entry name" value="C2_domain_sf"/>
</dbReference>
<dbReference type="PANTHER" id="PTHR31425">
    <property type="entry name" value="PHOSPHORIBOSYLANTHRANILATE TRANSFERASE ISOFORM 1"/>
    <property type="match status" value="1"/>
</dbReference>
<organism evidence="11 12">
    <name type="scientific">Nicotiana tabacum</name>
    <name type="common">Common tobacco</name>
    <dbReference type="NCBI Taxonomy" id="4097"/>
    <lineage>
        <taxon>Eukaryota</taxon>
        <taxon>Viridiplantae</taxon>
        <taxon>Streptophyta</taxon>
        <taxon>Embryophyta</taxon>
        <taxon>Tracheophyta</taxon>
        <taxon>Spermatophyta</taxon>
        <taxon>Magnoliopsida</taxon>
        <taxon>eudicotyledons</taxon>
        <taxon>Gunneridae</taxon>
        <taxon>Pentapetalae</taxon>
        <taxon>asterids</taxon>
        <taxon>lamiids</taxon>
        <taxon>Solanales</taxon>
        <taxon>Solanaceae</taxon>
        <taxon>Nicotianoideae</taxon>
        <taxon>Nicotianeae</taxon>
        <taxon>Nicotiana</taxon>
    </lineage>
</organism>
<evidence type="ECO:0000256" key="1">
    <source>
        <dbReference type="ARBA" id="ARBA00004141"/>
    </source>
</evidence>
<keyword evidence="3 9" id="KW-0812">Transmembrane</keyword>
<keyword evidence="4" id="KW-0677">Repeat</keyword>
<dbReference type="SMART" id="SM00239">
    <property type="entry name" value="C2"/>
    <property type="match status" value="3"/>
</dbReference>
<dbReference type="InterPro" id="IPR047259">
    <property type="entry name" value="QUIRKY-like"/>
</dbReference>
<evidence type="ECO:0000256" key="4">
    <source>
        <dbReference type="ARBA" id="ARBA00022737"/>
    </source>
</evidence>
<dbReference type="InterPro" id="IPR047258">
    <property type="entry name" value="C2C_MCTP_PRT_plant"/>
</dbReference>
<dbReference type="FunFam" id="2.60.40.150:FF:000119">
    <property type="entry name" value="C2 domain-containing protein"/>
    <property type="match status" value="1"/>
</dbReference>
<keyword evidence="6 9" id="KW-1133">Transmembrane helix</keyword>
<dbReference type="FunFam" id="2.60.40.150:FF:000090">
    <property type="entry name" value="C2 domain-containing protein"/>
    <property type="match status" value="1"/>
</dbReference>
<reference evidence="12" key="2">
    <citation type="submission" date="2025-08" db="UniProtKB">
        <authorList>
            <consortium name="RefSeq"/>
        </authorList>
    </citation>
    <scope>IDENTIFICATION</scope>
    <source>
        <tissue evidence="12">Leaf</tissue>
    </source>
</reference>
<dbReference type="OrthoDB" id="67700at2759"/>
<comment type="similarity">
    <text evidence="2">Belongs to the MCTP family.</text>
</comment>
<dbReference type="GO" id="GO:0016020">
    <property type="term" value="C:membrane"/>
    <property type="evidence" value="ECO:0007669"/>
    <property type="project" value="UniProtKB-SubCell"/>
</dbReference>
<dbReference type="STRING" id="4097.A0A1S4B5Z6"/>
<evidence type="ECO:0000256" key="2">
    <source>
        <dbReference type="ARBA" id="ARBA00007923"/>
    </source>
</evidence>
<evidence type="ECO:0000256" key="9">
    <source>
        <dbReference type="SAM" id="Phobius"/>
    </source>
</evidence>
<dbReference type="GeneID" id="107804799"/>
<dbReference type="RefSeq" id="XP_016484218.1">
    <property type="nucleotide sequence ID" value="XM_016628732.1"/>
</dbReference>
<protein>
    <submittedName>
        <fullName evidence="12">FT-interacting protein 3-like</fullName>
    </submittedName>
    <submittedName>
        <fullName evidence="12">Protein QUIRKY-like</fullName>
    </submittedName>
</protein>
<feature type="domain" description="C2" evidence="10">
    <location>
        <begin position="218"/>
        <end position="340"/>
    </location>
</feature>
<dbReference type="Pfam" id="PF08372">
    <property type="entry name" value="PRT_C"/>
    <property type="match status" value="1"/>
</dbReference>
<evidence type="ECO:0000256" key="7">
    <source>
        <dbReference type="ARBA" id="ARBA00023136"/>
    </source>
</evidence>
<dbReference type="Proteomes" id="UP000790787">
    <property type="component" value="Chromosome 22"/>
</dbReference>
<dbReference type="Gene3D" id="2.60.40.150">
    <property type="entry name" value="C2 domain"/>
    <property type="match status" value="3"/>
</dbReference>
<dbReference type="SUPFAM" id="SSF49562">
    <property type="entry name" value="C2 domain (Calcium/lipid-binding domain, CaLB)"/>
    <property type="match status" value="3"/>
</dbReference>
<keyword evidence="7 9" id="KW-0472">Membrane</keyword>